<accession>A0A1M5E114</accession>
<protein>
    <recommendedName>
        <fullName evidence="1">DUF559 domain-containing protein</fullName>
    </recommendedName>
</protein>
<dbReference type="AlphaFoldDB" id="A0A1M5E114"/>
<name>A0A1M5E114_9ACTN</name>
<evidence type="ECO:0000313" key="2">
    <source>
        <dbReference type="EMBL" id="SHF72958.1"/>
    </source>
</evidence>
<reference evidence="2 3" key="1">
    <citation type="submission" date="2016-11" db="EMBL/GenBank/DDBJ databases">
        <authorList>
            <person name="Jaros S."/>
            <person name="Januszkiewicz K."/>
            <person name="Wedrychowicz H."/>
        </authorList>
    </citation>
    <scope>NUCLEOTIDE SEQUENCE [LARGE SCALE GENOMIC DNA]</scope>
    <source>
        <strain evidence="2 3">DSM 45408</strain>
    </source>
</reference>
<dbReference type="InterPro" id="IPR007569">
    <property type="entry name" value="DUF559"/>
</dbReference>
<proteinExistence type="predicted"/>
<dbReference type="OrthoDB" id="5243722at2"/>
<dbReference type="RefSeq" id="WP_073418565.1">
    <property type="nucleotide sequence ID" value="NZ_FQVX01000001.1"/>
</dbReference>
<dbReference type="InterPro" id="IPR011335">
    <property type="entry name" value="Restrct_endonuc-II-like"/>
</dbReference>
<dbReference type="Pfam" id="PF04480">
    <property type="entry name" value="DUF559"/>
    <property type="match status" value="1"/>
</dbReference>
<dbReference type="Gene3D" id="3.40.960.10">
    <property type="entry name" value="VSR Endonuclease"/>
    <property type="match status" value="1"/>
</dbReference>
<evidence type="ECO:0000313" key="3">
    <source>
        <dbReference type="Proteomes" id="UP000184471"/>
    </source>
</evidence>
<feature type="domain" description="DUF559" evidence="1">
    <location>
        <begin position="235"/>
        <end position="296"/>
    </location>
</feature>
<organism evidence="2 3">
    <name type="scientific">Geodermatophilus nigrescens</name>
    <dbReference type="NCBI Taxonomy" id="1070870"/>
    <lineage>
        <taxon>Bacteria</taxon>
        <taxon>Bacillati</taxon>
        <taxon>Actinomycetota</taxon>
        <taxon>Actinomycetes</taxon>
        <taxon>Geodermatophilales</taxon>
        <taxon>Geodermatophilaceae</taxon>
        <taxon>Geodermatophilus</taxon>
    </lineage>
</organism>
<keyword evidence="3" id="KW-1185">Reference proteome</keyword>
<sequence>MQWREHITEVIAANGGIASRQELLTHVPATVLDGFLGRRTLTRLFPHVYCLTGRTVDDRLLLRAALRHAGRGAAISHTSALAVWGLVALRRPVHLTIDQAARRAGAPDLVIHRRLRFRVEAPQCVLRHGLPVTDLARSLVDSWPLLAVDDRRPLLLDAARRRLVTPFALLEALGERPNVGGHRALAQAIDLVHDGCESELEALGVLGVFRHRSLPPGIGQYRLALPQGGIRLDRAWPEVKLAVELDGARHHTSPEDRQRDLARDAALAAAGWLVLRFTYADVRRNPELVRRRVLEVYRIRQAQLRVG</sequence>
<dbReference type="EMBL" id="FQVX01000001">
    <property type="protein sequence ID" value="SHF72958.1"/>
    <property type="molecule type" value="Genomic_DNA"/>
</dbReference>
<dbReference type="STRING" id="1070870.SAMN05444351_0613"/>
<dbReference type="Proteomes" id="UP000184471">
    <property type="component" value="Unassembled WGS sequence"/>
</dbReference>
<gene>
    <name evidence="2" type="ORF">SAMN05444351_0613</name>
</gene>
<evidence type="ECO:0000259" key="1">
    <source>
        <dbReference type="Pfam" id="PF04480"/>
    </source>
</evidence>
<dbReference type="SUPFAM" id="SSF52980">
    <property type="entry name" value="Restriction endonuclease-like"/>
    <property type="match status" value="1"/>
</dbReference>